<comment type="catalytic activity">
    <reaction evidence="6">
        <text>a 2'-deoxyadenosine in DNA + S-adenosyl-L-methionine = an N(6)-methyl-2'-deoxyadenosine in DNA + S-adenosyl-L-homocysteine + H(+)</text>
        <dbReference type="Rhea" id="RHEA:15197"/>
        <dbReference type="Rhea" id="RHEA-COMP:12418"/>
        <dbReference type="Rhea" id="RHEA-COMP:12419"/>
        <dbReference type="ChEBI" id="CHEBI:15378"/>
        <dbReference type="ChEBI" id="CHEBI:57856"/>
        <dbReference type="ChEBI" id="CHEBI:59789"/>
        <dbReference type="ChEBI" id="CHEBI:90615"/>
        <dbReference type="ChEBI" id="CHEBI:90616"/>
        <dbReference type="EC" id="2.1.1.72"/>
    </reaction>
</comment>
<dbReference type="InterPro" id="IPR029063">
    <property type="entry name" value="SAM-dependent_MTases_sf"/>
</dbReference>
<dbReference type="GO" id="GO:0032259">
    <property type="term" value="P:methylation"/>
    <property type="evidence" value="ECO:0007669"/>
    <property type="project" value="UniProtKB-KW"/>
</dbReference>
<dbReference type="GO" id="GO:0009007">
    <property type="term" value="F:site-specific DNA-methyltransferase (adenine-specific) activity"/>
    <property type="evidence" value="ECO:0007669"/>
    <property type="project" value="UniProtKB-EC"/>
</dbReference>
<evidence type="ECO:0000256" key="5">
    <source>
        <dbReference type="ARBA" id="ARBA00022747"/>
    </source>
</evidence>
<keyword evidence="3" id="KW-0808">Transferase</keyword>
<gene>
    <name evidence="8" type="ORF">STHERMO_0926</name>
</gene>
<organism evidence="8 9">
    <name type="scientific">Streptococcus thermophilus</name>
    <dbReference type="NCBI Taxonomy" id="1308"/>
    <lineage>
        <taxon>Bacteria</taxon>
        <taxon>Bacillati</taxon>
        <taxon>Bacillota</taxon>
        <taxon>Bacilli</taxon>
        <taxon>Lactobacillales</taxon>
        <taxon>Streptococcaceae</taxon>
        <taxon>Streptococcus</taxon>
    </lineage>
</organism>
<dbReference type="GO" id="GO:0003677">
    <property type="term" value="F:DNA binding"/>
    <property type="evidence" value="ECO:0007669"/>
    <property type="project" value="InterPro"/>
</dbReference>
<evidence type="ECO:0000256" key="4">
    <source>
        <dbReference type="ARBA" id="ARBA00022691"/>
    </source>
</evidence>
<evidence type="ECO:0000259" key="7">
    <source>
        <dbReference type="Pfam" id="PF02384"/>
    </source>
</evidence>
<dbReference type="PANTHER" id="PTHR42933:SF1">
    <property type="entry name" value="SITE-SPECIFIC DNA-METHYLTRANSFERASE (ADENINE-SPECIFIC)"/>
    <property type="match status" value="1"/>
</dbReference>
<dbReference type="GO" id="GO:0008170">
    <property type="term" value="F:N-methyltransferase activity"/>
    <property type="evidence" value="ECO:0007669"/>
    <property type="project" value="InterPro"/>
</dbReference>
<dbReference type="PANTHER" id="PTHR42933">
    <property type="entry name" value="SLR6095 PROTEIN"/>
    <property type="match status" value="1"/>
</dbReference>
<dbReference type="GO" id="GO:0009307">
    <property type="term" value="P:DNA restriction-modification system"/>
    <property type="evidence" value="ECO:0007669"/>
    <property type="project" value="UniProtKB-KW"/>
</dbReference>
<dbReference type="EMBL" id="LR822017">
    <property type="protein sequence ID" value="CAD0137361.1"/>
    <property type="molecule type" value="Genomic_DNA"/>
</dbReference>
<dbReference type="Gene3D" id="3.40.50.150">
    <property type="entry name" value="Vaccinia Virus protein VP39"/>
    <property type="match status" value="1"/>
</dbReference>
<dbReference type="Pfam" id="PF02384">
    <property type="entry name" value="N6_Mtase"/>
    <property type="match status" value="1"/>
</dbReference>
<protein>
    <recommendedName>
        <fullName evidence="1">site-specific DNA-methyltransferase (adenine-specific)</fullName>
        <ecNumber evidence="1">2.1.1.72</ecNumber>
    </recommendedName>
</protein>
<dbReference type="InterPro" id="IPR003356">
    <property type="entry name" value="DNA_methylase_A-5"/>
</dbReference>
<sequence length="93" mass="10859">MKNQKQLRPEDIYKITETVIHRKAVDKYSHLATLEEVIENDYNLNIPRYVDTFEEEEPIDLAYIQGQIDEVDAEIAKANQTLANHFKELGVLK</sequence>
<dbReference type="SUPFAM" id="SSF53335">
    <property type="entry name" value="S-adenosyl-L-methionine-dependent methyltransferases"/>
    <property type="match status" value="1"/>
</dbReference>
<evidence type="ECO:0000313" key="9">
    <source>
        <dbReference type="Proteomes" id="UP000509833"/>
    </source>
</evidence>
<evidence type="ECO:0000256" key="2">
    <source>
        <dbReference type="ARBA" id="ARBA00022603"/>
    </source>
</evidence>
<evidence type="ECO:0000256" key="6">
    <source>
        <dbReference type="ARBA" id="ARBA00047942"/>
    </source>
</evidence>
<name>A0A8D6U2H7_STRTR</name>
<accession>A0A8D6U2H7</accession>
<keyword evidence="2" id="KW-0489">Methyltransferase</keyword>
<evidence type="ECO:0000256" key="1">
    <source>
        <dbReference type="ARBA" id="ARBA00011900"/>
    </source>
</evidence>
<evidence type="ECO:0000313" key="8">
    <source>
        <dbReference type="EMBL" id="CAD0137361.1"/>
    </source>
</evidence>
<feature type="domain" description="DNA methylase adenine-specific" evidence="7">
    <location>
        <begin position="2"/>
        <end position="57"/>
    </location>
</feature>
<evidence type="ECO:0000256" key="3">
    <source>
        <dbReference type="ARBA" id="ARBA00022679"/>
    </source>
</evidence>
<dbReference type="Proteomes" id="UP000509833">
    <property type="component" value="Chromosome"/>
</dbReference>
<keyword evidence="5" id="KW-0680">Restriction system</keyword>
<reference evidence="8 9" key="1">
    <citation type="submission" date="2020-06" db="EMBL/GenBank/DDBJ databases">
        <authorList>
            <person name="Chuat V."/>
        </authorList>
    </citation>
    <scope>NUCLEOTIDE SEQUENCE [LARGE SCALE GENOMIC DNA]</scope>
    <source>
        <strain evidence="8">STH_CIRM_336</strain>
    </source>
</reference>
<dbReference type="AlphaFoldDB" id="A0A8D6U2H7"/>
<proteinExistence type="predicted"/>
<dbReference type="EC" id="2.1.1.72" evidence="1"/>
<dbReference type="InterPro" id="IPR051537">
    <property type="entry name" value="DNA_Adenine_Mtase"/>
</dbReference>
<keyword evidence="4" id="KW-0949">S-adenosyl-L-methionine</keyword>